<keyword evidence="3" id="KW-0732">Signal</keyword>
<keyword evidence="5" id="KW-1185">Reference proteome</keyword>
<keyword evidence="2" id="KW-1133">Transmembrane helix</keyword>
<protein>
    <submittedName>
        <fullName evidence="4">Uncharacterized protein</fullName>
    </submittedName>
</protein>
<keyword evidence="2" id="KW-0812">Transmembrane</keyword>
<dbReference type="OrthoDB" id="7860420at2759"/>
<reference evidence="4 5" key="1">
    <citation type="journal article" date="2007" name="Nature">
        <title>Evolution of genes and genomes on the Drosophila phylogeny.</title>
        <authorList>
            <consortium name="Drosophila 12 Genomes Consortium"/>
            <person name="Clark A.G."/>
            <person name="Eisen M.B."/>
            <person name="Smith D.R."/>
            <person name="Bergman C.M."/>
            <person name="Oliver B."/>
            <person name="Markow T.A."/>
            <person name="Kaufman T.C."/>
            <person name="Kellis M."/>
            <person name="Gelbart W."/>
            <person name="Iyer V.N."/>
            <person name="Pollard D.A."/>
            <person name="Sackton T.B."/>
            <person name="Larracuente A.M."/>
            <person name="Singh N.D."/>
            <person name="Abad J.P."/>
            <person name="Abt D.N."/>
            <person name="Adryan B."/>
            <person name="Aguade M."/>
            <person name="Akashi H."/>
            <person name="Anderson W.W."/>
            <person name="Aquadro C.F."/>
            <person name="Ardell D.H."/>
            <person name="Arguello R."/>
            <person name="Artieri C.G."/>
            <person name="Barbash D.A."/>
            <person name="Barker D."/>
            <person name="Barsanti P."/>
            <person name="Batterham P."/>
            <person name="Batzoglou S."/>
            <person name="Begun D."/>
            <person name="Bhutkar A."/>
            <person name="Blanco E."/>
            <person name="Bosak S.A."/>
            <person name="Bradley R.K."/>
            <person name="Brand A.D."/>
            <person name="Brent M.R."/>
            <person name="Brooks A.N."/>
            <person name="Brown R.H."/>
            <person name="Butlin R.K."/>
            <person name="Caggese C."/>
            <person name="Calvi B.R."/>
            <person name="Bernardo de Carvalho A."/>
            <person name="Caspi A."/>
            <person name="Castrezana S."/>
            <person name="Celniker S.E."/>
            <person name="Chang J.L."/>
            <person name="Chapple C."/>
            <person name="Chatterji S."/>
            <person name="Chinwalla A."/>
            <person name="Civetta A."/>
            <person name="Clifton S.W."/>
            <person name="Comeron J.M."/>
            <person name="Costello J.C."/>
            <person name="Coyne J.A."/>
            <person name="Daub J."/>
            <person name="David R.G."/>
            <person name="Delcher A.L."/>
            <person name="Delehaunty K."/>
            <person name="Do C.B."/>
            <person name="Ebling H."/>
            <person name="Edwards K."/>
            <person name="Eickbush T."/>
            <person name="Evans J.D."/>
            <person name="Filipski A."/>
            <person name="Findeiss S."/>
            <person name="Freyhult E."/>
            <person name="Fulton L."/>
            <person name="Fulton R."/>
            <person name="Garcia A.C."/>
            <person name="Gardiner A."/>
            <person name="Garfield D.A."/>
            <person name="Garvin B.E."/>
            <person name="Gibson G."/>
            <person name="Gilbert D."/>
            <person name="Gnerre S."/>
            <person name="Godfrey J."/>
            <person name="Good R."/>
            <person name="Gotea V."/>
            <person name="Gravely B."/>
            <person name="Greenberg A.J."/>
            <person name="Griffiths-Jones S."/>
            <person name="Gross S."/>
            <person name="Guigo R."/>
            <person name="Gustafson E.A."/>
            <person name="Haerty W."/>
            <person name="Hahn M.W."/>
            <person name="Halligan D.L."/>
            <person name="Halpern A.L."/>
            <person name="Halter G.M."/>
            <person name="Han M.V."/>
            <person name="Heger A."/>
            <person name="Hillier L."/>
            <person name="Hinrichs A.S."/>
            <person name="Holmes I."/>
            <person name="Hoskins R.A."/>
            <person name="Hubisz M.J."/>
            <person name="Hultmark D."/>
            <person name="Huntley M.A."/>
            <person name="Jaffe D.B."/>
            <person name="Jagadeeshan S."/>
            <person name="Jeck W.R."/>
            <person name="Johnson J."/>
            <person name="Jones C.D."/>
            <person name="Jordan W.C."/>
            <person name="Karpen G.H."/>
            <person name="Kataoka E."/>
            <person name="Keightley P.D."/>
            <person name="Kheradpour P."/>
            <person name="Kirkness E.F."/>
            <person name="Koerich L.B."/>
            <person name="Kristiansen K."/>
            <person name="Kudrna D."/>
            <person name="Kulathinal R.J."/>
            <person name="Kumar S."/>
            <person name="Kwok R."/>
            <person name="Lander E."/>
            <person name="Langley C.H."/>
            <person name="Lapoint R."/>
            <person name="Lazzaro B.P."/>
            <person name="Lee S.J."/>
            <person name="Levesque L."/>
            <person name="Li R."/>
            <person name="Lin C.F."/>
            <person name="Lin M.F."/>
            <person name="Lindblad-Toh K."/>
            <person name="Llopart A."/>
            <person name="Long M."/>
            <person name="Low L."/>
            <person name="Lozovsky E."/>
            <person name="Lu J."/>
            <person name="Luo M."/>
            <person name="Machado C.A."/>
            <person name="Makalowski W."/>
            <person name="Marzo M."/>
            <person name="Matsuda M."/>
            <person name="Matzkin L."/>
            <person name="McAllister B."/>
            <person name="McBride C.S."/>
            <person name="McKernan B."/>
            <person name="McKernan K."/>
            <person name="Mendez-Lago M."/>
            <person name="Minx P."/>
            <person name="Mollenhauer M.U."/>
            <person name="Montooth K."/>
            <person name="Mount S.M."/>
            <person name="Mu X."/>
            <person name="Myers E."/>
            <person name="Negre B."/>
            <person name="Newfeld S."/>
            <person name="Nielsen R."/>
            <person name="Noor M.A."/>
            <person name="O'Grady P."/>
            <person name="Pachter L."/>
            <person name="Papaceit M."/>
            <person name="Parisi M.J."/>
            <person name="Parisi M."/>
            <person name="Parts L."/>
            <person name="Pedersen J.S."/>
            <person name="Pesole G."/>
            <person name="Phillippy A.M."/>
            <person name="Ponting C.P."/>
            <person name="Pop M."/>
            <person name="Porcelli D."/>
            <person name="Powell J.R."/>
            <person name="Prohaska S."/>
            <person name="Pruitt K."/>
            <person name="Puig M."/>
            <person name="Quesneville H."/>
            <person name="Ram K.R."/>
            <person name="Rand D."/>
            <person name="Rasmussen M.D."/>
            <person name="Reed L.K."/>
            <person name="Reenan R."/>
            <person name="Reily A."/>
            <person name="Remington K.A."/>
            <person name="Rieger T.T."/>
            <person name="Ritchie M.G."/>
            <person name="Robin C."/>
            <person name="Rogers Y.H."/>
            <person name="Rohde C."/>
            <person name="Rozas J."/>
            <person name="Rubenfield M.J."/>
            <person name="Ruiz A."/>
            <person name="Russo S."/>
            <person name="Salzberg S.L."/>
            <person name="Sanchez-Gracia A."/>
            <person name="Saranga D.J."/>
            <person name="Sato H."/>
            <person name="Schaeffer S.W."/>
            <person name="Schatz M.C."/>
            <person name="Schlenke T."/>
            <person name="Schwartz R."/>
            <person name="Segarra C."/>
            <person name="Singh R.S."/>
            <person name="Sirot L."/>
            <person name="Sirota M."/>
            <person name="Sisneros N.B."/>
            <person name="Smith C.D."/>
            <person name="Smith T.F."/>
            <person name="Spieth J."/>
            <person name="Stage D.E."/>
            <person name="Stark A."/>
            <person name="Stephan W."/>
            <person name="Strausberg R.L."/>
            <person name="Strempel S."/>
            <person name="Sturgill D."/>
            <person name="Sutton G."/>
            <person name="Sutton G.G."/>
            <person name="Tao W."/>
            <person name="Teichmann S."/>
            <person name="Tobari Y.N."/>
            <person name="Tomimura Y."/>
            <person name="Tsolas J.M."/>
            <person name="Valente V.L."/>
            <person name="Venter E."/>
            <person name="Venter J.C."/>
            <person name="Vicario S."/>
            <person name="Vieira F.G."/>
            <person name="Vilella A.J."/>
            <person name="Villasante A."/>
            <person name="Walenz B."/>
            <person name="Wang J."/>
            <person name="Wasserman M."/>
            <person name="Watts T."/>
            <person name="Wilson D."/>
            <person name="Wilson R.K."/>
            <person name="Wing R.A."/>
            <person name="Wolfner M.F."/>
            <person name="Wong A."/>
            <person name="Wong G.K."/>
            <person name="Wu C.I."/>
            <person name="Wu G."/>
            <person name="Yamamoto D."/>
            <person name="Yang H.P."/>
            <person name="Yang S.P."/>
            <person name="Yorke J.A."/>
            <person name="Yoshida K."/>
            <person name="Zdobnov E."/>
            <person name="Zhang P."/>
            <person name="Zhang Y."/>
            <person name="Zimin A.V."/>
            <person name="Baldwin J."/>
            <person name="Abdouelleil A."/>
            <person name="Abdulkadir J."/>
            <person name="Abebe A."/>
            <person name="Abera B."/>
            <person name="Abreu J."/>
            <person name="Acer S.C."/>
            <person name="Aftuck L."/>
            <person name="Alexander A."/>
            <person name="An P."/>
            <person name="Anderson E."/>
            <person name="Anderson S."/>
            <person name="Arachi H."/>
            <person name="Azer M."/>
            <person name="Bachantsang P."/>
            <person name="Barry A."/>
            <person name="Bayul T."/>
            <person name="Berlin A."/>
            <person name="Bessette D."/>
            <person name="Bloom T."/>
            <person name="Blye J."/>
            <person name="Boguslavskiy L."/>
            <person name="Bonnet C."/>
            <person name="Boukhgalter B."/>
            <person name="Bourzgui I."/>
            <person name="Brown A."/>
            <person name="Cahill P."/>
            <person name="Channer S."/>
            <person name="Cheshatsang Y."/>
            <person name="Chuda L."/>
            <person name="Citroen M."/>
            <person name="Collymore A."/>
            <person name="Cooke P."/>
            <person name="Costello M."/>
            <person name="D'Aco K."/>
            <person name="Daza R."/>
            <person name="De Haan G."/>
            <person name="DeGray S."/>
            <person name="DeMaso C."/>
            <person name="Dhargay N."/>
            <person name="Dooley K."/>
            <person name="Dooley E."/>
            <person name="Doricent M."/>
            <person name="Dorje P."/>
            <person name="Dorjee K."/>
            <person name="Dupes A."/>
            <person name="Elong R."/>
            <person name="Falk J."/>
            <person name="Farina A."/>
            <person name="Faro S."/>
            <person name="Ferguson D."/>
            <person name="Fisher S."/>
            <person name="Foley C.D."/>
            <person name="Franke A."/>
            <person name="Friedrich D."/>
            <person name="Gadbois L."/>
            <person name="Gearin G."/>
            <person name="Gearin C.R."/>
            <person name="Giannoukos G."/>
            <person name="Goode T."/>
            <person name="Graham J."/>
            <person name="Grandbois E."/>
            <person name="Grewal S."/>
            <person name="Gyaltsen K."/>
            <person name="Hafez N."/>
            <person name="Hagos B."/>
            <person name="Hall J."/>
            <person name="Henson C."/>
            <person name="Hollinger A."/>
            <person name="Honan T."/>
            <person name="Huard M.D."/>
            <person name="Hughes L."/>
            <person name="Hurhula B."/>
            <person name="Husby M.E."/>
            <person name="Kamat A."/>
            <person name="Kanga B."/>
            <person name="Kashin S."/>
            <person name="Khazanovich D."/>
            <person name="Kisner P."/>
            <person name="Lance K."/>
            <person name="Lara M."/>
            <person name="Lee W."/>
            <person name="Lennon N."/>
            <person name="Letendre F."/>
            <person name="LeVine R."/>
            <person name="Lipovsky A."/>
            <person name="Liu X."/>
            <person name="Liu J."/>
            <person name="Liu S."/>
            <person name="Lokyitsang T."/>
            <person name="Lokyitsang Y."/>
            <person name="Lubonja R."/>
            <person name="Lui A."/>
            <person name="MacDonald P."/>
            <person name="Magnisalis V."/>
            <person name="Maru K."/>
            <person name="Matthews C."/>
            <person name="McCusker W."/>
            <person name="McDonough S."/>
            <person name="Mehta T."/>
            <person name="Meldrim J."/>
            <person name="Meneus L."/>
            <person name="Mihai O."/>
            <person name="Mihalev A."/>
            <person name="Mihova T."/>
            <person name="Mittelman R."/>
            <person name="Mlenga V."/>
            <person name="Montmayeur A."/>
            <person name="Mulrain L."/>
            <person name="Navidi A."/>
            <person name="Naylor J."/>
            <person name="Negash T."/>
            <person name="Nguyen T."/>
            <person name="Nguyen N."/>
            <person name="Nicol R."/>
            <person name="Norbu C."/>
            <person name="Norbu N."/>
            <person name="Novod N."/>
            <person name="O'Neill B."/>
            <person name="Osman S."/>
            <person name="Markiewicz E."/>
            <person name="Oyono O.L."/>
            <person name="Patti C."/>
            <person name="Phunkhang P."/>
            <person name="Pierre F."/>
            <person name="Priest M."/>
            <person name="Raghuraman S."/>
            <person name="Rege F."/>
            <person name="Reyes R."/>
            <person name="Rise C."/>
            <person name="Rogov P."/>
            <person name="Ross K."/>
            <person name="Ryan E."/>
            <person name="Settipalli S."/>
            <person name="Shea T."/>
            <person name="Sherpa N."/>
            <person name="Shi L."/>
            <person name="Shih D."/>
            <person name="Sparrow T."/>
            <person name="Spaulding J."/>
            <person name="Stalker J."/>
            <person name="Stange-Thomann N."/>
            <person name="Stavropoulos S."/>
            <person name="Stone C."/>
            <person name="Strader C."/>
            <person name="Tesfaye S."/>
            <person name="Thomson T."/>
            <person name="Thoulutsang Y."/>
            <person name="Thoulutsang D."/>
            <person name="Topham K."/>
            <person name="Topping I."/>
            <person name="Tsamla T."/>
            <person name="Vassiliev H."/>
            <person name="Vo A."/>
            <person name="Wangchuk T."/>
            <person name="Wangdi T."/>
            <person name="Weiand M."/>
            <person name="Wilkinson J."/>
            <person name="Wilson A."/>
            <person name="Yadav S."/>
            <person name="Young G."/>
            <person name="Yu Q."/>
            <person name="Zembek L."/>
            <person name="Zhong D."/>
            <person name="Zimmer A."/>
            <person name="Zwirko Z."/>
            <person name="Jaffe D.B."/>
            <person name="Alvarez P."/>
            <person name="Brockman W."/>
            <person name="Butler J."/>
            <person name="Chin C."/>
            <person name="Gnerre S."/>
            <person name="Grabherr M."/>
            <person name="Kleber M."/>
            <person name="Mauceli E."/>
            <person name="MacCallum I."/>
        </authorList>
    </citation>
    <scope>NUCLEOTIDE SEQUENCE [LARGE SCALE GENOMIC DNA]</scope>
    <source>
        <strain evidence="4 5">TSC#14021-0224.01</strain>
    </source>
</reference>
<reference evidence="4 5" key="2">
    <citation type="journal article" date="2008" name="Bioinformatics">
        <title>Assembly reconciliation.</title>
        <authorList>
            <person name="Zimin A.V."/>
            <person name="Smith D.R."/>
            <person name="Sutton G."/>
            <person name="Yorke J.A."/>
        </authorList>
    </citation>
    <scope>NUCLEOTIDE SEQUENCE [LARGE SCALE GENOMIC DNA]</scope>
    <source>
        <strain evidence="4 5">TSC#14021-0224.01</strain>
    </source>
</reference>
<proteinExistence type="predicted"/>
<feature type="signal peptide" evidence="3">
    <location>
        <begin position="1"/>
        <end position="20"/>
    </location>
</feature>
<accession>A0A0Q5U507</accession>
<evidence type="ECO:0000313" key="4">
    <source>
        <dbReference type="EMBL" id="KQS43979.1"/>
    </source>
</evidence>
<evidence type="ECO:0000256" key="2">
    <source>
        <dbReference type="SAM" id="Phobius"/>
    </source>
</evidence>
<feature type="transmembrane region" description="Helical" evidence="2">
    <location>
        <begin position="47"/>
        <end position="69"/>
    </location>
</feature>
<name>A0A0Q5U507_DROER</name>
<organism evidence="4 5">
    <name type="scientific">Drosophila erecta</name>
    <name type="common">Fruit fly</name>
    <dbReference type="NCBI Taxonomy" id="7220"/>
    <lineage>
        <taxon>Eukaryota</taxon>
        <taxon>Metazoa</taxon>
        <taxon>Ecdysozoa</taxon>
        <taxon>Arthropoda</taxon>
        <taxon>Hexapoda</taxon>
        <taxon>Insecta</taxon>
        <taxon>Pterygota</taxon>
        <taxon>Neoptera</taxon>
        <taxon>Endopterygota</taxon>
        <taxon>Diptera</taxon>
        <taxon>Brachycera</taxon>
        <taxon>Muscomorpha</taxon>
        <taxon>Ephydroidea</taxon>
        <taxon>Drosophilidae</taxon>
        <taxon>Drosophila</taxon>
        <taxon>Sophophora</taxon>
    </lineage>
</organism>
<evidence type="ECO:0000313" key="5">
    <source>
        <dbReference type="Proteomes" id="UP000008711"/>
    </source>
</evidence>
<feature type="chain" id="PRO_5006264031" evidence="3">
    <location>
        <begin position="21"/>
        <end position="111"/>
    </location>
</feature>
<dbReference type="AlphaFoldDB" id="A0A0Q5U507"/>
<keyword evidence="2" id="KW-0472">Membrane</keyword>
<sequence>MHFLMVLVLIALLAMAFVSANPFPHPNGEVIVIVNPKVPDGFYNTSINMRVLLLIAVLALLAISGVMPLRRHKNRPTIPPLPKWPKGGGPGPVIGHLPPLKKHGKIHRNIS</sequence>
<evidence type="ECO:0000256" key="3">
    <source>
        <dbReference type="SAM" id="SignalP"/>
    </source>
</evidence>
<evidence type="ECO:0000256" key="1">
    <source>
        <dbReference type="SAM" id="MobiDB-lite"/>
    </source>
</evidence>
<dbReference type="Proteomes" id="UP000008711">
    <property type="component" value="Unassembled WGS sequence"/>
</dbReference>
<feature type="region of interest" description="Disordered" evidence="1">
    <location>
        <begin position="77"/>
        <end position="111"/>
    </location>
</feature>
<feature type="compositionally biased region" description="Basic residues" evidence="1">
    <location>
        <begin position="99"/>
        <end position="111"/>
    </location>
</feature>
<dbReference type="EMBL" id="CH954178">
    <property type="protein sequence ID" value="KQS43979.1"/>
    <property type="molecule type" value="Genomic_DNA"/>
</dbReference>
<gene>
    <name evidence="4" type="primary">Dere\GG26626</name>
    <name evidence="4" type="synonym">GG26626</name>
    <name evidence="4" type="ORF">Dere_GG26626</name>
</gene>